<reference evidence="1" key="1">
    <citation type="journal article" date="2023" name="Genome Biol. Evol.">
        <title>Long-read-based Genome Assembly of Drosophila gunungcola Reveals Fewer Chemosensory Genes in Flower-breeding Species.</title>
        <authorList>
            <person name="Negi A."/>
            <person name="Liao B.Y."/>
            <person name="Yeh S.D."/>
        </authorList>
    </citation>
    <scope>NUCLEOTIDE SEQUENCE</scope>
    <source>
        <strain evidence="1">Sukarami</strain>
    </source>
</reference>
<organism evidence="1 2">
    <name type="scientific">Drosophila gunungcola</name>
    <name type="common">fruit fly</name>
    <dbReference type="NCBI Taxonomy" id="103775"/>
    <lineage>
        <taxon>Eukaryota</taxon>
        <taxon>Metazoa</taxon>
        <taxon>Ecdysozoa</taxon>
        <taxon>Arthropoda</taxon>
        <taxon>Hexapoda</taxon>
        <taxon>Insecta</taxon>
        <taxon>Pterygota</taxon>
        <taxon>Neoptera</taxon>
        <taxon>Endopterygota</taxon>
        <taxon>Diptera</taxon>
        <taxon>Brachycera</taxon>
        <taxon>Muscomorpha</taxon>
        <taxon>Ephydroidea</taxon>
        <taxon>Drosophilidae</taxon>
        <taxon>Drosophila</taxon>
        <taxon>Sophophora</taxon>
    </lineage>
</organism>
<dbReference type="AlphaFoldDB" id="A0A9P9YNG7"/>
<keyword evidence="2" id="KW-1185">Reference proteome</keyword>
<evidence type="ECO:0000313" key="1">
    <source>
        <dbReference type="EMBL" id="KAI8040233.1"/>
    </source>
</evidence>
<dbReference type="EMBL" id="JAMKOV010000004">
    <property type="protein sequence ID" value="KAI8040233.1"/>
    <property type="molecule type" value="Genomic_DNA"/>
</dbReference>
<dbReference type="Proteomes" id="UP001059596">
    <property type="component" value="Unassembled WGS sequence"/>
</dbReference>
<evidence type="ECO:0000313" key="2">
    <source>
        <dbReference type="Proteomes" id="UP001059596"/>
    </source>
</evidence>
<protein>
    <submittedName>
        <fullName evidence="1">Uncharacterized protein</fullName>
    </submittedName>
</protein>
<accession>A0A9P9YNG7</accession>
<comment type="caution">
    <text evidence="1">The sequence shown here is derived from an EMBL/GenBank/DDBJ whole genome shotgun (WGS) entry which is preliminary data.</text>
</comment>
<sequence>MQSIRNLTIIFVTDNHMAVSYPIFCDFQVFTI</sequence>
<gene>
    <name evidence="1" type="ORF">M5D96_006173</name>
</gene>
<name>A0A9P9YNG7_9MUSC</name>
<proteinExistence type="predicted"/>